<keyword evidence="2" id="KW-1003">Cell membrane</keyword>
<dbReference type="SUPFAM" id="SSF109998">
    <property type="entry name" value="Triger factor/SurA peptide-binding domain-like"/>
    <property type="match status" value="1"/>
</dbReference>
<sequence>MGVMDKMRKSTSVILWVLIFSFGVLWMLADTNMFDVIQQGPRTLGSVNGESISLEEYNNRLQYYTQQYSERTGNSMTPEVRAQYEQQSWNDLVNSRLLQDKMDDLGIHVTDQEVVDMITGPNPDPLIRQNFANEDGTIDRVALQSWAEAPENTQLLISIEQQMRQKRQQQKMNNYLQSSMDVSDYEVEQYYIRNNTRADVSFVRFPYADVSNSEISVSEDDLREYYNNNQDKYERKESYRITYVSFDKTPTKEDTTRTFEEMNRLQSEFVTAENDSLFFNRYQSDMEYSVKTANKDEIRELYQPVLDVSVGKVTDVIQDGGRLFLLKKLDETANEVTFTVFGRDITADPIATIDARAETADDFSFYAQEDGFKGEAERRDLEISEAFATKGNNFISGIGQSQQIMRFLESAYEGQISDPLELNEQFVVIKVNEITEAGVEPFEEVEDQIRTVVTNNKRKQQIVTNVEDLISQNSDLKSIAEAAGKEVMTVESLAKSDATIEGAGREPKVVGAIFGLNEGEQSPAIEGTSAAFVVQLDELYEADLDNLTADERQRIRQQLRRQKNQAFMNTWIEQLKKEADIEDNRAQLLRG</sequence>
<dbReference type="AlphaFoldDB" id="A0A2A2GDA4"/>
<reference evidence="6 7" key="1">
    <citation type="submission" date="2017-08" db="EMBL/GenBank/DDBJ databases">
        <title>Aliifodinibius alkalisoli sp. nov., isolated from saline alkaline soil.</title>
        <authorList>
            <person name="Liu D."/>
            <person name="Zhang G."/>
        </authorList>
    </citation>
    <scope>NUCLEOTIDE SEQUENCE [LARGE SCALE GENOMIC DNA]</scope>
    <source>
        <strain evidence="6 7">WN023</strain>
    </source>
</reference>
<keyword evidence="5" id="KW-1133">Transmembrane helix</keyword>
<comment type="caution">
    <text evidence="6">The sequence shown here is derived from an EMBL/GenBank/DDBJ whole genome shotgun (WGS) entry which is preliminary data.</text>
</comment>
<dbReference type="GO" id="GO:0005886">
    <property type="term" value="C:plasma membrane"/>
    <property type="evidence" value="ECO:0007669"/>
    <property type="project" value="UniProtKB-SubCell"/>
</dbReference>
<evidence type="ECO:0000256" key="4">
    <source>
        <dbReference type="ARBA" id="ARBA00023186"/>
    </source>
</evidence>
<feature type="transmembrane region" description="Helical" evidence="5">
    <location>
        <begin position="12"/>
        <end position="29"/>
    </location>
</feature>
<dbReference type="Gene3D" id="1.10.4030.10">
    <property type="entry name" value="Porin chaperone SurA, peptide-binding domain"/>
    <property type="match status" value="2"/>
</dbReference>
<evidence type="ECO:0000256" key="5">
    <source>
        <dbReference type="SAM" id="Phobius"/>
    </source>
</evidence>
<dbReference type="Pfam" id="PF13623">
    <property type="entry name" value="SurA_N_2"/>
    <property type="match status" value="1"/>
</dbReference>
<dbReference type="GO" id="GO:0003755">
    <property type="term" value="F:peptidyl-prolyl cis-trans isomerase activity"/>
    <property type="evidence" value="ECO:0007669"/>
    <property type="project" value="InterPro"/>
</dbReference>
<evidence type="ECO:0000256" key="1">
    <source>
        <dbReference type="ARBA" id="ARBA00004236"/>
    </source>
</evidence>
<keyword evidence="4" id="KW-0143">Chaperone</keyword>
<dbReference type="PANTHER" id="PTHR47529">
    <property type="entry name" value="PEPTIDYL-PROLYL CIS-TRANS ISOMERASE D"/>
    <property type="match status" value="1"/>
</dbReference>
<accession>A0A2A2GDA4</accession>
<dbReference type="Proteomes" id="UP000218831">
    <property type="component" value="Unassembled WGS sequence"/>
</dbReference>
<gene>
    <name evidence="6" type="ORF">CK503_02875</name>
</gene>
<evidence type="ECO:0000313" key="7">
    <source>
        <dbReference type="Proteomes" id="UP000218831"/>
    </source>
</evidence>
<dbReference type="InterPro" id="IPR027304">
    <property type="entry name" value="Trigger_fact/SurA_dom_sf"/>
</dbReference>
<dbReference type="EMBL" id="NSKE01000002">
    <property type="protein sequence ID" value="PAU95160.1"/>
    <property type="molecule type" value="Genomic_DNA"/>
</dbReference>
<proteinExistence type="predicted"/>
<protein>
    <submittedName>
        <fullName evidence="6">Uncharacterized protein</fullName>
    </submittedName>
</protein>
<evidence type="ECO:0000313" key="6">
    <source>
        <dbReference type="EMBL" id="PAU95160.1"/>
    </source>
</evidence>
<dbReference type="InterPro" id="IPR046357">
    <property type="entry name" value="PPIase_dom_sf"/>
</dbReference>
<evidence type="ECO:0000256" key="3">
    <source>
        <dbReference type="ARBA" id="ARBA00023136"/>
    </source>
</evidence>
<keyword evidence="5" id="KW-0812">Transmembrane</keyword>
<dbReference type="Gene3D" id="3.10.50.40">
    <property type="match status" value="1"/>
</dbReference>
<dbReference type="OrthoDB" id="9812372at2"/>
<comment type="subcellular location">
    <subcellularLocation>
        <location evidence="1">Cell membrane</location>
    </subcellularLocation>
</comment>
<dbReference type="PANTHER" id="PTHR47529:SF1">
    <property type="entry name" value="PERIPLASMIC CHAPERONE PPID"/>
    <property type="match status" value="1"/>
</dbReference>
<organism evidence="6 7">
    <name type="scientific">Fodinibius salipaludis</name>
    <dbReference type="NCBI Taxonomy" id="2032627"/>
    <lineage>
        <taxon>Bacteria</taxon>
        <taxon>Pseudomonadati</taxon>
        <taxon>Balneolota</taxon>
        <taxon>Balneolia</taxon>
        <taxon>Balneolales</taxon>
        <taxon>Balneolaceae</taxon>
        <taxon>Fodinibius</taxon>
    </lineage>
</organism>
<dbReference type="InterPro" id="IPR052029">
    <property type="entry name" value="PpiD_chaperone"/>
</dbReference>
<keyword evidence="7" id="KW-1185">Reference proteome</keyword>
<name>A0A2A2GDA4_9BACT</name>
<keyword evidence="3 5" id="KW-0472">Membrane</keyword>
<evidence type="ECO:0000256" key="2">
    <source>
        <dbReference type="ARBA" id="ARBA00022475"/>
    </source>
</evidence>